<reference evidence="1" key="1">
    <citation type="journal article" date="2019" name="bioRxiv">
        <title>The Genome of the Zebra Mussel, Dreissena polymorpha: A Resource for Invasive Species Research.</title>
        <authorList>
            <person name="McCartney M.A."/>
            <person name="Auch B."/>
            <person name="Kono T."/>
            <person name="Mallez S."/>
            <person name="Zhang Y."/>
            <person name="Obille A."/>
            <person name="Becker A."/>
            <person name="Abrahante J.E."/>
            <person name="Garbe J."/>
            <person name="Badalamenti J.P."/>
            <person name="Herman A."/>
            <person name="Mangelson H."/>
            <person name="Liachko I."/>
            <person name="Sullivan S."/>
            <person name="Sone E.D."/>
            <person name="Koren S."/>
            <person name="Silverstein K.A.T."/>
            <person name="Beckman K.B."/>
            <person name="Gohl D.M."/>
        </authorList>
    </citation>
    <scope>NUCLEOTIDE SEQUENCE</scope>
    <source>
        <strain evidence="1">Duluth1</strain>
        <tissue evidence="1">Whole animal</tissue>
    </source>
</reference>
<name>A0A9D4M6F5_DREPO</name>
<dbReference type="EMBL" id="JAIWYP010000002">
    <property type="protein sequence ID" value="KAH3870640.1"/>
    <property type="molecule type" value="Genomic_DNA"/>
</dbReference>
<keyword evidence="2" id="KW-1185">Reference proteome</keyword>
<reference evidence="1" key="2">
    <citation type="submission" date="2020-11" db="EMBL/GenBank/DDBJ databases">
        <authorList>
            <person name="McCartney M.A."/>
            <person name="Auch B."/>
            <person name="Kono T."/>
            <person name="Mallez S."/>
            <person name="Becker A."/>
            <person name="Gohl D.M."/>
            <person name="Silverstein K.A.T."/>
            <person name="Koren S."/>
            <person name="Bechman K.B."/>
            <person name="Herman A."/>
            <person name="Abrahante J.E."/>
            <person name="Garbe J."/>
        </authorList>
    </citation>
    <scope>NUCLEOTIDE SEQUENCE</scope>
    <source>
        <strain evidence="1">Duluth1</strain>
        <tissue evidence="1">Whole animal</tissue>
    </source>
</reference>
<evidence type="ECO:0000313" key="1">
    <source>
        <dbReference type="EMBL" id="KAH3870640.1"/>
    </source>
</evidence>
<gene>
    <name evidence="1" type="ORF">DPMN_033828</name>
</gene>
<comment type="caution">
    <text evidence="1">The sequence shown here is derived from an EMBL/GenBank/DDBJ whole genome shotgun (WGS) entry which is preliminary data.</text>
</comment>
<dbReference type="Proteomes" id="UP000828390">
    <property type="component" value="Unassembled WGS sequence"/>
</dbReference>
<sequence length="77" mass="8473">MVPYNTIPNIIRHVYDAIPVGPGWSVKMPCLSGLSGIIRVGTVLIHCCCGVCPCWSVLMPWCNWIGGLWKTVEAQKC</sequence>
<protein>
    <submittedName>
        <fullName evidence="1">Uncharacterized protein</fullName>
    </submittedName>
</protein>
<dbReference type="AlphaFoldDB" id="A0A9D4M6F5"/>
<accession>A0A9D4M6F5</accession>
<proteinExistence type="predicted"/>
<evidence type="ECO:0000313" key="2">
    <source>
        <dbReference type="Proteomes" id="UP000828390"/>
    </source>
</evidence>
<organism evidence="1 2">
    <name type="scientific">Dreissena polymorpha</name>
    <name type="common">Zebra mussel</name>
    <name type="synonym">Mytilus polymorpha</name>
    <dbReference type="NCBI Taxonomy" id="45954"/>
    <lineage>
        <taxon>Eukaryota</taxon>
        <taxon>Metazoa</taxon>
        <taxon>Spiralia</taxon>
        <taxon>Lophotrochozoa</taxon>
        <taxon>Mollusca</taxon>
        <taxon>Bivalvia</taxon>
        <taxon>Autobranchia</taxon>
        <taxon>Heteroconchia</taxon>
        <taxon>Euheterodonta</taxon>
        <taxon>Imparidentia</taxon>
        <taxon>Neoheterodontei</taxon>
        <taxon>Myida</taxon>
        <taxon>Dreissenoidea</taxon>
        <taxon>Dreissenidae</taxon>
        <taxon>Dreissena</taxon>
    </lineage>
</organism>